<dbReference type="PANTHER" id="PTHR34273:SF2">
    <property type="entry name" value="METHYLTHIORIBOSE KINASE"/>
    <property type="match status" value="1"/>
</dbReference>
<evidence type="ECO:0000256" key="3">
    <source>
        <dbReference type="ARBA" id="ARBA00022679"/>
    </source>
</evidence>
<feature type="binding site" evidence="7">
    <location>
        <position position="335"/>
    </location>
    <ligand>
        <name>substrate</name>
    </ligand>
</feature>
<dbReference type="Proteomes" id="UP000185568">
    <property type="component" value="Unassembled WGS sequence"/>
</dbReference>
<keyword evidence="7" id="KW-0486">Methionine biosynthesis</keyword>
<accession>A0A1Q8Q8R5</accession>
<feature type="binding site" evidence="7">
    <location>
        <position position="56"/>
    </location>
    <ligand>
        <name>ATP</name>
        <dbReference type="ChEBI" id="CHEBI:30616"/>
    </ligand>
</feature>
<keyword evidence="10" id="KW-1185">Reference proteome</keyword>
<dbReference type="Gene3D" id="3.90.1200.10">
    <property type="match status" value="1"/>
</dbReference>
<keyword evidence="4 7" id="KW-0547">Nucleotide-binding</keyword>
<organism evidence="9 10">
    <name type="scientific">Domibacillus antri</name>
    <dbReference type="NCBI Taxonomy" id="1714264"/>
    <lineage>
        <taxon>Bacteria</taxon>
        <taxon>Bacillati</taxon>
        <taxon>Bacillota</taxon>
        <taxon>Bacilli</taxon>
        <taxon>Bacillales</taxon>
        <taxon>Bacillaceae</taxon>
        <taxon>Domibacillus</taxon>
    </lineage>
</organism>
<dbReference type="Gene3D" id="3.30.200.20">
    <property type="entry name" value="Phosphorylase Kinase, domain 1"/>
    <property type="match status" value="1"/>
</dbReference>
<feature type="binding site" evidence="7">
    <location>
        <position position="41"/>
    </location>
    <ligand>
        <name>ATP</name>
        <dbReference type="ChEBI" id="CHEBI:30616"/>
    </ligand>
</feature>
<evidence type="ECO:0000256" key="5">
    <source>
        <dbReference type="ARBA" id="ARBA00022777"/>
    </source>
</evidence>
<comment type="similarity">
    <text evidence="1 7">Belongs to the methylthioribose kinase family.</text>
</comment>
<dbReference type="InterPro" id="IPR002575">
    <property type="entry name" value="Aminoglycoside_PTrfase"/>
</dbReference>
<dbReference type="HAMAP" id="MF_01683">
    <property type="entry name" value="Salvage_MtnK"/>
    <property type="match status" value="1"/>
</dbReference>
<dbReference type="AlphaFoldDB" id="A0A1Q8Q8R5"/>
<dbReference type="InterPro" id="IPR011009">
    <property type="entry name" value="Kinase-like_dom_sf"/>
</dbReference>
<dbReference type="STRING" id="1714264.BTO30_03095"/>
<dbReference type="GO" id="GO:0046522">
    <property type="term" value="F:S-methyl-5-thioribose kinase activity"/>
    <property type="evidence" value="ECO:0007669"/>
    <property type="project" value="UniProtKB-UniRule"/>
</dbReference>
<dbReference type="NCBIfam" id="TIGR01767">
    <property type="entry name" value="MTRK"/>
    <property type="match status" value="1"/>
</dbReference>
<dbReference type="PANTHER" id="PTHR34273">
    <property type="entry name" value="METHYLTHIORIBOSE KINASE"/>
    <property type="match status" value="1"/>
</dbReference>
<sequence>MNMSSYESLTTGSAVSLVKKLGLFAESETLSSREIGDGNLNYVFHIKGKEKSVIVKQALPYAKVVGESWPLTLERADIENRALRLQGKFAPDYTPKVYYSDKDLAITIMEDLSHLEIARTGFINGEDYPLIAQHTGEFIARTLYSTSDFAMGPQEKKKLQNTFCNPELCDITEGLVFTDPFFDAETNDFEEGLRPDAEKLWQDSNLKLHTAQLKRLFLTSGDALLHGDLHTGSIFASETETKIIDPEFAFYGPFGFDIAHFTANLFMNALSREDSRREPLYAHIVTVWDVFNREFTRLWKENNTEAFAKTEGYLEWLLADIFEQAAGFMGLEMIRRTIGLAHVKDLDGIEDEAARLQAKQRSLAIGARFVKERHQFTSADQLVSAFQEGLQ</sequence>
<evidence type="ECO:0000313" key="10">
    <source>
        <dbReference type="Proteomes" id="UP000185568"/>
    </source>
</evidence>
<evidence type="ECO:0000256" key="4">
    <source>
        <dbReference type="ARBA" id="ARBA00022741"/>
    </source>
</evidence>
<dbReference type="GO" id="GO:0005524">
    <property type="term" value="F:ATP binding"/>
    <property type="evidence" value="ECO:0007669"/>
    <property type="project" value="UniProtKB-UniRule"/>
</dbReference>
<protein>
    <recommendedName>
        <fullName evidence="7">Methylthioribose kinase</fullName>
        <shortName evidence="7">MTR kinase</shortName>
        <ecNumber evidence="7">2.7.1.100</ecNumber>
    </recommendedName>
</protein>
<dbReference type="GO" id="GO:0019509">
    <property type="term" value="P:L-methionine salvage from methylthioadenosine"/>
    <property type="evidence" value="ECO:0007669"/>
    <property type="project" value="UniProtKB-UniRule"/>
</dbReference>
<comment type="caution">
    <text evidence="9">The sequence shown here is derived from an EMBL/GenBank/DDBJ whole genome shotgun (WGS) entry which is preliminary data.</text>
</comment>
<dbReference type="SUPFAM" id="SSF56112">
    <property type="entry name" value="Protein kinase-like (PK-like)"/>
    <property type="match status" value="1"/>
</dbReference>
<dbReference type="PIRSF" id="PIRSF031134">
    <property type="entry name" value="MTRK"/>
    <property type="match status" value="1"/>
</dbReference>
<comment type="pathway">
    <text evidence="7">Amino-acid biosynthesis; L-methionine biosynthesis via salvage pathway; S-methyl-5-thio-alpha-D-ribose 1-phosphate from S-methyl-5'-thioadenosine (hydrolase route): step 2/2.</text>
</comment>
<feature type="domain" description="Aminoglycoside phosphotransferase" evidence="8">
    <location>
        <begin position="33"/>
        <end position="271"/>
    </location>
</feature>
<evidence type="ECO:0000313" key="9">
    <source>
        <dbReference type="EMBL" id="OLN23737.1"/>
    </source>
</evidence>
<dbReference type="Pfam" id="PF01636">
    <property type="entry name" value="APH"/>
    <property type="match status" value="1"/>
</dbReference>
<reference evidence="9 10" key="1">
    <citation type="submission" date="2016-12" db="EMBL/GenBank/DDBJ databases">
        <title>Domibacillus antri genome sequencing.</title>
        <authorList>
            <person name="Verma A."/>
            <person name="Krishnamurthi S."/>
        </authorList>
    </citation>
    <scope>NUCLEOTIDE SEQUENCE [LARGE SCALE GENOMIC DNA]</scope>
    <source>
        <strain evidence="9 10">XD80</strain>
    </source>
</reference>
<evidence type="ECO:0000256" key="6">
    <source>
        <dbReference type="ARBA" id="ARBA00022840"/>
    </source>
</evidence>
<keyword evidence="5 7" id="KW-0418">Kinase</keyword>
<proteinExistence type="inferred from homology"/>
<evidence type="ECO:0000256" key="1">
    <source>
        <dbReference type="ARBA" id="ARBA00010165"/>
    </source>
</evidence>
<dbReference type="EMBL" id="MSDU01000005">
    <property type="protein sequence ID" value="OLN23737.1"/>
    <property type="molecule type" value="Genomic_DNA"/>
</dbReference>
<feature type="binding site" evidence="7">
    <location>
        <position position="228"/>
    </location>
    <ligand>
        <name>substrate</name>
    </ligand>
</feature>
<evidence type="ECO:0000256" key="2">
    <source>
        <dbReference type="ARBA" id="ARBA00011738"/>
    </source>
</evidence>
<comment type="catalytic activity">
    <reaction evidence="7">
        <text>5-(methylsulfanyl)-D-ribose + ATP = 5-(methylsulfanyl)-alpha-D-ribose 1-phosphate + ADP + H(+)</text>
        <dbReference type="Rhea" id="RHEA:22312"/>
        <dbReference type="ChEBI" id="CHEBI:15378"/>
        <dbReference type="ChEBI" id="CHEBI:30616"/>
        <dbReference type="ChEBI" id="CHEBI:58533"/>
        <dbReference type="ChEBI" id="CHEBI:78440"/>
        <dbReference type="ChEBI" id="CHEBI:456216"/>
        <dbReference type="EC" id="2.7.1.100"/>
    </reaction>
</comment>
<keyword evidence="6 7" id="KW-0067">ATP-binding</keyword>
<comment type="function">
    <text evidence="7">Catalyzes the phosphorylation of methylthioribose into methylthioribose-1-phosphate.</text>
</comment>
<name>A0A1Q8Q8R5_9BACI</name>
<dbReference type="UniPathway" id="UPA00904">
    <property type="reaction ID" value="UER00872"/>
</dbReference>
<dbReference type="OrthoDB" id="9777791at2"/>
<dbReference type="InterPro" id="IPR009212">
    <property type="entry name" value="Methylthioribose_kinase"/>
</dbReference>
<keyword evidence="7" id="KW-0028">Amino-acid biosynthesis</keyword>
<gene>
    <name evidence="7" type="primary">mtnK</name>
    <name evidence="9" type="ORF">BTO30_03095</name>
</gene>
<feature type="binding site" evidence="7">
    <location>
        <begin position="110"/>
        <end position="112"/>
    </location>
    <ligand>
        <name>ATP</name>
        <dbReference type="ChEBI" id="CHEBI:30616"/>
    </ligand>
</feature>
<evidence type="ECO:0000256" key="7">
    <source>
        <dbReference type="HAMAP-Rule" id="MF_01683"/>
    </source>
</evidence>
<dbReference type="EC" id="2.7.1.100" evidence="7"/>
<keyword evidence="3 7" id="KW-0808">Transferase</keyword>
<feature type="binding site" evidence="7">
    <location>
        <begin position="245"/>
        <end position="247"/>
    </location>
    <ligand>
        <name>ATP</name>
        <dbReference type="ChEBI" id="CHEBI:30616"/>
    </ligand>
</feature>
<evidence type="ECO:0000259" key="8">
    <source>
        <dbReference type="Pfam" id="PF01636"/>
    </source>
</evidence>
<comment type="subunit">
    <text evidence="2 7">Homodimer.</text>
</comment>